<comment type="subcellular location">
    <subcellularLocation>
        <location evidence="3">Cytoplasm</location>
    </subcellularLocation>
</comment>
<keyword evidence="1 3" id="KW-0808">Transferase</keyword>
<feature type="binding site" evidence="3">
    <location>
        <begin position="26"/>
        <end position="31"/>
    </location>
    <ligand>
        <name>ATP</name>
        <dbReference type="ChEBI" id="CHEBI:30616"/>
    </ligand>
</feature>
<evidence type="ECO:0000256" key="1">
    <source>
        <dbReference type="ARBA" id="ARBA00022679"/>
    </source>
</evidence>
<dbReference type="PANTHER" id="PTHR47363:SF1">
    <property type="entry name" value="GLUCOKINASE"/>
    <property type="match status" value="1"/>
</dbReference>
<dbReference type="PANTHER" id="PTHR47363">
    <property type="entry name" value="GLUCOKINASE"/>
    <property type="match status" value="1"/>
</dbReference>
<sequence length="359" mass="37949">MPKAEADASRGGKMGGETSSGMMLAGDIGGTKTVLGLFRRGAARPVLLVSETWSSSAAKGVAEHVERFLERHPAEVQAAVLAMAGPVIDGVCKTTHLPWRVSEKELEARFGWRVRLINDLAAAGCFVPFLEAGEVYALNEAKPSPGGTIALIAPGTGLGNAFLTFVDGRYRPFASEGGHVDFAPADEEQLEVWRCLAKRFGHVSVERVASGLGLLNLFACLKEIGGYSVPDWLAEDMKRKDQARAITEAAMERREPLCVKVLETFCSVLGAAAGNLGLTVLATGGLYLAGGIPPKILPALGDGRFMNAFVDKGRFSGLLQRVAVRVILNQKTSLLGAAQTAFEMDAAAAPRAGGDPQPF</sequence>
<evidence type="ECO:0000256" key="4">
    <source>
        <dbReference type="RuleBase" id="RU004046"/>
    </source>
</evidence>
<dbReference type="EC" id="2.7.1.2" evidence="3"/>
<keyword evidence="3" id="KW-0547">Nucleotide-binding</keyword>
<protein>
    <recommendedName>
        <fullName evidence="3">Glucokinase</fullName>
        <ecNumber evidence="3">2.7.1.2</ecNumber>
    </recommendedName>
    <alternativeName>
        <fullName evidence="3">Glucose kinase</fullName>
    </alternativeName>
</protein>
<dbReference type="GO" id="GO:0005536">
    <property type="term" value="F:D-glucose binding"/>
    <property type="evidence" value="ECO:0007669"/>
    <property type="project" value="InterPro"/>
</dbReference>
<dbReference type="CDD" id="cd24008">
    <property type="entry name" value="ASKHA_NBD_GLK"/>
    <property type="match status" value="1"/>
</dbReference>
<name>A0A653A7F1_UNCDX</name>
<comment type="catalytic activity">
    <reaction evidence="3">
        <text>D-glucose + ATP = D-glucose 6-phosphate + ADP + H(+)</text>
        <dbReference type="Rhea" id="RHEA:17825"/>
        <dbReference type="ChEBI" id="CHEBI:4167"/>
        <dbReference type="ChEBI" id="CHEBI:15378"/>
        <dbReference type="ChEBI" id="CHEBI:30616"/>
        <dbReference type="ChEBI" id="CHEBI:61548"/>
        <dbReference type="ChEBI" id="CHEBI:456216"/>
        <dbReference type="EC" id="2.7.1.2"/>
    </reaction>
</comment>
<dbReference type="GO" id="GO:0006096">
    <property type="term" value="P:glycolytic process"/>
    <property type="evidence" value="ECO:0007669"/>
    <property type="project" value="UniProtKB-UniRule"/>
</dbReference>
<dbReference type="NCBIfam" id="TIGR00749">
    <property type="entry name" value="glk"/>
    <property type="match status" value="1"/>
</dbReference>
<dbReference type="AlphaFoldDB" id="A0A653A7F1"/>
<dbReference type="EMBL" id="UPXX01000027">
    <property type="protein sequence ID" value="VBB43914.1"/>
    <property type="molecule type" value="Genomic_DNA"/>
</dbReference>
<evidence type="ECO:0000256" key="5">
    <source>
        <dbReference type="SAM" id="MobiDB-lite"/>
    </source>
</evidence>
<dbReference type="Pfam" id="PF02685">
    <property type="entry name" value="Glucokinase"/>
    <property type="match status" value="1"/>
</dbReference>
<dbReference type="Gene3D" id="3.40.367.20">
    <property type="match status" value="1"/>
</dbReference>
<keyword evidence="2 3" id="KW-0418">Kinase</keyword>
<keyword evidence="3" id="KW-0067">ATP-binding</keyword>
<keyword evidence="3" id="KW-0324">Glycolysis</keyword>
<evidence type="ECO:0000256" key="2">
    <source>
        <dbReference type="ARBA" id="ARBA00022777"/>
    </source>
</evidence>
<keyword evidence="3" id="KW-0963">Cytoplasm</keyword>
<comment type="similarity">
    <text evidence="3 4">Belongs to the bacterial glucokinase family.</text>
</comment>
<evidence type="ECO:0000256" key="3">
    <source>
        <dbReference type="HAMAP-Rule" id="MF_00524"/>
    </source>
</evidence>
<proteinExistence type="inferred from homology"/>
<reference evidence="6" key="1">
    <citation type="submission" date="2018-07" db="EMBL/GenBank/DDBJ databases">
        <authorList>
            <consortium name="Genoscope - CEA"/>
            <person name="William W."/>
        </authorList>
    </citation>
    <scope>NUCLEOTIDE SEQUENCE</scope>
    <source>
        <strain evidence="6">IK1</strain>
    </source>
</reference>
<organism evidence="6">
    <name type="scientific">Uncultured Desulfatiglans sp</name>
    <dbReference type="NCBI Taxonomy" id="1748965"/>
    <lineage>
        <taxon>Bacteria</taxon>
        <taxon>Pseudomonadati</taxon>
        <taxon>Thermodesulfobacteriota</taxon>
        <taxon>Desulfobacteria</taxon>
        <taxon>Desulfatiglandales</taxon>
        <taxon>Desulfatiglandaceae</taxon>
        <taxon>Desulfatiglans</taxon>
        <taxon>environmental samples</taxon>
    </lineage>
</organism>
<dbReference type="InterPro" id="IPR003836">
    <property type="entry name" value="Glucokinase"/>
</dbReference>
<accession>A0A653A7F1</accession>
<feature type="compositionally biased region" description="Basic and acidic residues" evidence="5">
    <location>
        <begin position="1"/>
        <end position="10"/>
    </location>
</feature>
<dbReference type="GO" id="GO:0005524">
    <property type="term" value="F:ATP binding"/>
    <property type="evidence" value="ECO:0007669"/>
    <property type="project" value="UniProtKB-UniRule"/>
</dbReference>
<dbReference type="GO" id="GO:0005737">
    <property type="term" value="C:cytoplasm"/>
    <property type="evidence" value="ECO:0007669"/>
    <property type="project" value="UniProtKB-SubCell"/>
</dbReference>
<dbReference type="Gene3D" id="3.30.420.40">
    <property type="match status" value="1"/>
</dbReference>
<dbReference type="HAMAP" id="MF_00524">
    <property type="entry name" value="Glucokinase"/>
    <property type="match status" value="1"/>
</dbReference>
<dbReference type="SUPFAM" id="SSF53067">
    <property type="entry name" value="Actin-like ATPase domain"/>
    <property type="match status" value="1"/>
</dbReference>
<feature type="region of interest" description="Disordered" evidence="5">
    <location>
        <begin position="1"/>
        <end position="20"/>
    </location>
</feature>
<dbReference type="GO" id="GO:0004340">
    <property type="term" value="F:glucokinase activity"/>
    <property type="evidence" value="ECO:0007669"/>
    <property type="project" value="UniProtKB-UniRule"/>
</dbReference>
<gene>
    <name evidence="3 6" type="primary">glk</name>
    <name evidence="6" type="ORF">TRIP_B330098</name>
</gene>
<evidence type="ECO:0000313" key="6">
    <source>
        <dbReference type="EMBL" id="VBB43914.1"/>
    </source>
</evidence>
<dbReference type="InterPro" id="IPR043129">
    <property type="entry name" value="ATPase_NBD"/>
</dbReference>